<proteinExistence type="predicted"/>
<gene>
    <name evidence="3" type="ORF">Tci_010383</name>
</gene>
<feature type="compositionally biased region" description="Polar residues" evidence="2">
    <location>
        <begin position="257"/>
        <end position="271"/>
    </location>
</feature>
<feature type="region of interest" description="Disordered" evidence="2">
    <location>
        <begin position="247"/>
        <end position="288"/>
    </location>
</feature>
<evidence type="ECO:0000313" key="3">
    <source>
        <dbReference type="EMBL" id="GEU38405.1"/>
    </source>
</evidence>
<keyword evidence="1" id="KW-0175">Coiled coil</keyword>
<protein>
    <submittedName>
        <fullName evidence="3">Uncharacterized protein</fullName>
    </submittedName>
</protein>
<comment type="caution">
    <text evidence="3">The sequence shown here is derived from an EMBL/GenBank/DDBJ whole genome shotgun (WGS) entry which is preliminary data.</text>
</comment>
<reference evidence="3" key="1">
    <citation type="journal article" date="2019" name="Sci. Rep.">
        <title>Draft genome of Tanacetum cinerariifolium, the natural source of mosquito coil.</title>
        <authorList>
            <person name="Yamashiro T."/>
            <person name="Shiraishi A."/>
            <person name="Satake H."/>
            <person name="Nakayama K."/>
        </authorList>
    </citation>
    <scope>NUCLEOTIDE SEQUENCE</scope>
</reference>
<sequence>MPRITRLDHQNTRNYIPIISNEFDQPLQNTLKLLEKRYFHEGRVVSQNSARRNYSSTEQVNLIQQLFAYCLLTGTKVDIGEIIYSDLVTRLTKKSRQKYVSFPRFVSCALEVLLDSEYTRDESFRSSHTILSNLNFSKNPSKVTPIELTPFMVVVNNNKKLVNPLPFTIKKKKGKSHTVDKTQSTRLTYQTVIDNEGNTSYEVEPGIEPLQLKTFVDVQAFLLFEDELAQESDDEEVFIVGEDMDEDTQATEEEHQSSPSNTDKPKSSYTQDTDESASHSSSPRQKKYDNILPLTERQWVKAFIEGYYKENVDHRDQIEKVINASMNSLDKNNITRGDFLNALNEVTKTLKAIQDAAKEDYVLNKKVTEATEAYIKNSTYLIELLTLIKNFDLQGLKSSTSMSWNLGPKIKAIENTQAKIKNEVSSLRQDTLDIKYMMTEIYQAFKGHIDKEDQIKKSEEEAKRLTMTKTEVIKIVQEKVEKIIINPNKVIVQRKKEEAHELEPEIKVSSLGCNRNLPEGVSFVNNIVIEELEYGIFFTDVFGDQAFHEMTFIRLRWIL</sequence>
<evidence type="ECO:0000256" key="1">
    <source>
        <dbReference type="SAM" id="Coils"/>
    </source>
</evidence>
<accession>A0A6L2JRF1</accession>
<feature type="coiled-coil region" evidence="1">
    <location>
        <begin position="410"/>
        <end position="468"/>
    </location>
</feature>
<dbReference type="EMBL" id="BKCJ010001048">
    <property type="protein sequence ID" value="GEU38405.1"/>
    <property type="molecule type" value="Genomic_DNA"/>
</dbReference>
<organism evidence="3">
    <name type="scientific">Tanacetum cinerariifolium</name>
    <name type="common">Dalmatian daisy</name>
    <name type="synonym">Chrysanthemum cinerariifolium</name>
    <dbReference type="NCBI Taxonomy" id="118510"/>
    <lineage>
        <taxon>Eukaryota</taxon>
        <taxon>Viridiplantae</taxon>
        <taxon>Streptophyta</taxon>
        <taxon>Embryophyta</taxon>
        <taxon>Tracheophyta</taxon>
        <taxon>Spermatophyta</taxon>
        <taxon>Magnoliopsida</taxon>
        <taxon>eudicotyledons</taxon>
        <taxon>Gunneridae</taxon>
        <taxon>Pentapetalae</taxon>
        <taxon>asterids</taxon>
        <taxon>campanulids</taxon>
        <taxon>Asterales</taxon>
        <taxon>Asteraceae</taxon>
        <taxon>Asteroideae</taxon>
        <taxon>Anthemideae</taxon>
        <taxon>Anthemidinae</taxon>
        <taxon>Tanacetum</taxon>
    </lineage>
</organism>
<name>A0A6L2JRF1_TANCI</name>
<evidence type="ECO:0000256" key="2">
    <source>
        <dbReference type="SAM" id="MobiDB-lite"/>
    </source>
</evidence>
<dbReference type="AlphaFoldDB" id="A0A6L2JRF1"/>